<evidence type="ECO:0000313" key="13">
    <source>
        <dbReference type="Proteomes" id="UP001153069"/>
    </source>
</evidence>
<evidence type="ECO:0000256" key="10">
    <source>
        <dbReference type="RuleBase" id="RU004516"/>
    </source>
</evidence>
<comment type="catalytic activity">
    <reaction evidence="11">
        <text>L-isoleucine + 2-oxoglutarate = (S)-3-methyl-2-oxopentanoate + L-glutamate</text>
        <dbReference type="Rhea" id="RHEA:24801"/>
        <dbReference type="ChEBI" id="CHEBI:16810"/>
        <dbReference type="ChEBI" id="CHEBI:29985"/>
        <dbReference type="ChEBI" id="CHEBI:35146"/>
        <dbReference type="ChEBI" id="CHEBI:58045"/>
        <dbReference type="EC" id="2.6.1.42"/>
    </reaction>
</comment>
<dbReference type="Gene3D" id="3.20.10.10">
    <property type="entry name" value="D-amino Acid Aminotransferase, subunit A, domain 2"/>
    <property type="match status" value="1"/>
</dbReference>
<dbReference type="InterPro" id="IPR036038">
    <property type="entry name" value="Aminotransferase-like"/>
</dbReference>
<accession>A0A9N8HBG3</accession>
<sequence length="399" mass="44210">MVLSSNATRLLLQKATKISPCLYRHTATRSITASKLTLELKTDDTAFKNRPKKEDLAFGQTISDHMLMVPWSVENQWGDPKIVPYEDLRISPAASCLHYGLQCFEGMKAYRALDDPDSLHLFRPHKNMERLTGSMERLSMPGADFDNGELVKLIEELVKVDQKWIPHGEGYSLYIRPTVIATHRFLGVAPPNDLLLFVITSPVGPYYKTGFKPIRLTCDTPFVRAWPGGTGNSKVGGNYGPTMKAQADAAARGYSQVLWLFGDKEVVTEVGAMNVFFLIQNKQTNLPELITPPLTSGDILPGVTRDSIIALAEAWDDLTVVERAPTIHEIKEAAEEGRLLEAFGAGTAAVVTPIDCIEYKGQDINVPADGKLTQRIWDAVTGIQYGRREGPEGWCHKIQ</sequence>
<proteinExistence type="inferred from homology"/>
<evidence type="ECO:0000313" key="12">
    <source>
        <dbReference type="EMBL" id="CAB9508793.1"/>
    </source>
</evidence>
<keyword evidence="4 11" id="KW-0028">Amino-acid biosynthesis</keyword>
<keyword evidence="3 11" id="KW-0032">Aminotransferase</keyword>
<dbReference type="InterPro" id="IPR043131">
    <property type="entry name" value="BCAT-like_N"/>
</dbReference>
<evidence type="ECO:0000256" key="1">
    <source>
        <dbReference type="ARBA" id="ARBA00001933"/>
    </source>
</evidence>
<protein>
    <recommendedName>
        <fullName evidence="11">Branched-chain-amino-acid aminotransferase</fullName>
        <ecNumber evidence="11">2.6.1.42</ecNumber>
    </recommendedName>
</protein>
<comment type="cofactor">
    <cofactor evidence="1 10">
        <name>pyridoxal 5'-phosphate</name>
        <dbReference type="ChEBI" id="CHEBI:597326"/>
    </cofactor>
</comment>
<evidence type="ECO:0000256" key="11">
    <source>
        <dbReference type="RuleBase" id="RU004517"/>
    </source>
</evidence>
<dbReference type="GO" id="GO:0009082">
    <property type="term" value="P:branched-chain amino acid biosynthetic process"/>
    <property type="evidence" value="ECO:0007669"/>
    <property type="project" value="UniProtKB-KW"/>
</dbReference>
<dbReference type="PANTHER" id="PTHR11825">
    <property type="entry name" value="SUBGROUP IIII AMINOTRANSFERASE"/>
    <property type="match status" value="1"/>
</dbReference>
<dbReference type="Pfam" id="PF01063">
    <property type="entry name" value="Aminotran_4"/>
    <property type="match status" value="1"/>
</dbReference>
<dbReference type="InterPro" id="IPR001544">
    <property type="entry name" value="Aminotrans_IV"/>
</dbReference>
<dbReference type="InterPro" id="IPR005786">
    <property type="entry name" value="B_amino_transII"/>
</dbReference>
<reference evidence="12" key="1">
    <citation type="submission" date="2020-06" db="EMBL/GenBank/DDBJ databases">
        <authorList>
            <consortium name="Plant Systems Biology data submission"/>
        </authorList>
    </citation>
    <scope>NUCLEOTIDE SEQUENCE</scope>
    <source>
        <strain evidence="12">D6</strain>
    </source>
</reference>
<dbReference type="Gene3D" id="3.30.470.10">
    <property type="match status" value="1"/>
</dbReference>
<name>A0A9N8HBG3_9STRA</name>
<comment type="similarity">
    <text evidence="2 9">Belongs to the class-IV pyridoxal-phosphate-dependent aminotransferase family.</text>
</comment>
<dbReference type="AlphaFoldDB" id="A0A9N8HBG3"/>
<dbReference type="GO" id="GO:0008652">
    <property type="term" value="P:amino acid biosynthetic process"/>
    <property type="evidence" value="ECO:0007669"/>
    <property type="project" value="UniProtKB-KW"/>
</dbReference>
<dbReference type="GO" id="GO:0004084">
    <property type="term" value="F:branched-chain-amino-acid transaminase activity"/>
    <property type="evidence" value="ECO:0007669"/>
    <property type="project" value="UniProtKB-EC"/>
</dbReference>
<dbReference type="SUPFAM" id="SSF56752">
    <property type="entry name" value="D-aminoacid aminotransferase-like PLP-dependent enzymes"/>
    <property type="match status" value="1"/>
</dbReference>
<keyword evidence="5 11" id="KW-0808">Transferase</keyword>
<dbReference type="InterPro" id="IPR018300">
    <property type="entry name" value="Aminotrans_IV_CS"/>
</dbReference>
<dbReference type="FunFam" id="3.20.10.10:FF:000004">
    <property type="entry name" value="Branched-chain-amino-acid aminotransferase"/>
    <property type="match status" value="1"/>
</dbReference>
<dbReference type="Proteomes" id="UP001153069">
    <property type="component" value="Unassembled WGS sequence"/>
</dbReference>
<feature type="modified residue" description="N6-(pyridoxal phosphate)lysine" evidence="8">
    <location>
        <position position="234"/>
    </location>
</feature>
<evidence type="ECO:0000256" key="7">
    <source>
        <dbReference type="ARBA" id="ARBA00023304"/>
    </source>
</evidence>
<dbReference type="CDD" id="cd01557">
    <property type="entry name" value="BCAT_beta_family"/>
    <property type="match status" value="1"/>
</dbReference>
<comment type="catalytic activity">
    <reaction evidence="11">
        <text>L-leucine + 2-oxoglutarate = 4-methyl-2-oxopentanoate + L-glutamate</text>
        <dbReference type="Rhea" id="RHEA:18321"/>
        <dbReference type="ChEBI" id="CHEBI:16810"/>
        <dbReference type="ChEBI" id="CHEBI:17865"/>
        <dbReference type="ChEBI" id="CHEBI:29985"/>
        <dbReference type="ChEBI" id="CHEBI:57427"/>
        <dbReference type="EC" id="2.6.1.42"/>
    </reaction>
</comment>
<keyword evidence="13" id="KW-1185">Reference proteome</keyword>
<gene>
    <name evidence="12" type="ORF">SEMRO_361_G126440.1</name>
</gene>
<dbReference type="EC" id="2.6.1.42" evidence="11"/>
<organism evidence="12 13">
    <name type="scientific">Seminavis robusta</name>
    <dbReference type="NCBI Taxonomy" id="568900"/>
    <lineage>
        <taxon>Eukaryota</taxon>
        <taxon>Sar</taxon>
        <taxon>Stramenopiles</taxon>
        <taxon>Ochrophyta</taxon>
        <taxon>Bacillariophyta</taxon>
        <taxon>Bacillariophyceae</taxon>
        <taxon>Bacillariophycidae</taxon>
        <taxon>Naviculales</taxon>
        <taxon>Naviculaceae</taxon>
        <taxon>Seminavis</taxon>
    </lineage>
</organism>
<dbReference type="NCBIfam" id="NF009897">
    <property type="entry name" value="PRK13357.1"/>
    <property type="match status" value="1"/>
</dbReference>
<evidence type="ECO:0000256" key="9">
    <source>
        <dbReference type="RuleBase" id="RU004106"/>
    </source>
</evidence>
<evidence type="ECO:0000256" key="5">
    <source>
        <dbReference type="ARBA" id="ARBA00022679"/>
    </source>
</evidence>
<evidence type="ECO:0000256" key="8">
    <source>
        <dbReference type="PIRSR" id="PIRSR006468-1"/>
    </source>
</evidence>
<dbReference type="InterPro" id="IPR033939">
    <property type="entry name" value="BCAT_family"/>
</dbReference>
<keyword evidence="6 10" id="KW-0663">Pyridoxal phosphate</keyword>
<evidence type="ECO:0000256" key="2">
    <source>
        <dbReference type="ARBA" id="ARBA00009320"/>
    </source>
</evidence>
<dbReference type="PROSITE" id="PS00770">
    <property type="entry name" value="AA_TRANSFER_CLASS_4"/>
    <property type="match status" value="1"/>
</dbReference>
<evidence type="ECO:0000256" key="3">
    <source>
        <dbReference type="ARBA" id="ARBA00022576"/>
    </source>
</evidence>
<dbReference type="EMBL" id="CAICTM010000360">
    <property type="protein sequence ID" value="CAB9508793.1"/>
    <property type="molecule type" value="Genomic_DNA"/>
</dbReference>
<comment type="caution">
    <text evidence="12">The sequence shown here is derived from an EMBL/GenBank/DDBJ whole genome shotgun (WGS) entry which is preliminary data.</text>
</comment>
<dbReference type="NCBIfam" id="TIGR01123">
    <property type="entry name" value="ilvE_II"/>
    <property type="match status" value="1"/>
</dbReference>
<dbReference type="PANTHER" id="PTHR11825:SF44">
    <property type="entry name" value="BRANCHED-CHAIN-AMINO-ACID AMINOTRANSFERASE"/>
    <property type="match status" value="1"/>
</dbReference>
<comment type="catalytic activity">
    <reaction evidence="11">
        <text>L-valine + 2-oxoglutarate = 3-methyl-2-oxobutanoate + L-glutamate</text>
        <dbReference type="Rhea" id="RHEA:24813"/>
        <dbReference type="ChEBI" id="CHEBI:11851"/>
        <dbReference type="ChEBI" id="CHEBI:16810"/>
        <dbReference type="ChEBI" id="CHEBI:29985"/>
        <dbReference type="ChEBI" id="CHEBI:57762"/>
        <dbReference type="EC" id="2.6.1.42"/>
    </reaction>
</comment>
<dbReference type="InterPro" id="IPR043132">
    <property type="entry name" value="BCAT-like_C"/>
</dbReference>
<dbReference type="OrthoDB" id="1732691at2759"/>
<evidence type="ECO:0000256" key="4">
    <source>
        <dbReference type="ARBA" id="ARBA00022605"/>
    </source>
</evidence>
<evidence type="ECO:0000256" key="6">
    <source>
        <dbReference type="ARBA" id="ARBA00022898"/>
    </source>
</evidence>
<dbReference type="PIRSF" id="PIRSF006468">
    <property type="entry name" value="BCAT1"/>
    <property type="match status" value="1"/>
</dbReference>
<keyword evidence="7 11" id="KW-0100">Branched-chain amino acid biosynthesis</keyword>